<dbReference type="EMBL" id="SOHQ01000012">
    <property type="protein sequence ID" value="TFD81075.1"/>
    <property type="molecule type" value="Genomic_DNA"/>
</dbReference>
<dbReference type="OrthoDB" id="164831at2"/>
<sequence length="221" mass="22964">MTQDSRPTEPSLTERRTARRAVKVATLKREQSKARRNRAIAITIAWSGAAAIVLMVILVVTTNGTSTNLKPGADVNGVQLFANQTSTHVAGTVKYTPLPPVGGDHSAALLNCGVYSEAVSNENAVHSLEHGAAWVTYDDAVVTGDQLSTLQKGIPATYAVLSPFPGLSSPIVVSAWGAQLNLSAPDDSRLAAFMAKYRNASSAPEPGAPCSGGIDGPGKVT</sequence>
<keyword evidence="2" id="KW-1185">Reference proteome</keyword>
<dbReference type="Proteomes" id="UP000298218">
    <property type="component" value="Unassembled WGS sequence"/>
</dbReference>
<dbReference type="RefSeq" id="WP_134171903.1">
    <property type="nucleotide sequence ID" value="NZ_SODI01000001.1"/>
</dbReference>
<name>A0A4Y8KRS0_9MICO</name>
<dbReference type="Pfam" id="PF11303">
    <property type="entry name" value="DUF3105"/>
    <property type="match status" value="1"/>
</dbReference>
<gene>
    <name evidence="1" type="ORF">E3T53_03590</name>
</gene>
<proteinExistence type="predicted"/>
<comment type="caution">
    <text evidence="1">The sequence shown here is derived from an EMBL/GenBank/DDBJ whole genome shotgun (WGS) entry which is preliminary data.</text>
</comment>
<reference evidence="1 2" key="1">
    <citation type="submission" date="2019-03" db="EMBL/GenBank/DDBJ databases">
        <title>Genomics of glacier-inhabiting Cryobacterium strains.</title>
        <authorList>
            <person name="Liu Q."/>
            <person name="Xin Y.-H."/>
        </authorList>
    </citation>
    <scope>NUCLEOTIDE SEQUENCE [LARGE SCALE GENOMIC DNA]</scope>
    <source>
        <strain evidence="1 2">CGMCC 1.4292</strain>
    </source>
</reference>
<accession>A0A4Y8KRS0</accession>
<protein>
    <submittedName>
        <fullName evidence="1">DUF3105 domain-containing protein</fullName>
    </submittedName>
</protein>
<evidence type="ECO:0000313" key="2">
    <source>
        <dbReference type="Proteomes" id="UP000298218"/>
    </source>
</evidence>
<dbReference type="AlphaFoldDB" id="A0A4Y8KRS0"/>
<organism evidence="1 2">
    <name type="scientific">Cryobacterium psychrophilum</name>
    <dbReference type="NCBI Taxonomy" id="41988"/>
    <lineage>
        <taxon>Bacteria</taxon>
        <taxon>Bacillati</taxon>
        <taxon>Actinomycetota</taxon>
        <taxon>Actinomycetes</taxon>
        <taxon>Micrococcales</taxon>
        <taxon>Microbacteriaceae</taxon>
        <taxon>Cryobacterium</taxon>
    </lineage>
</organism>
<dbReference type="InterPro" id="IPR021454">
    <property type="entry name" value="DUF3105"/>
</dbReference>
<evidence type="ECO:0000313" key="1">
    <source>
        <dbReference type="EMBL" id="TFD81075.1"/>
    </source>
</evidence>